<dbReference type="EMBL" id="JAQZSM010000002">
    <property type="protein sequence ID" value="MDD7970193.1"/>
    <property type="molecule type" value="Genomic_DNA"/>
</dbReference>
<feature type="transmembrane region" description="Helical" evidence="2">
    <location>
        <begin position="474"/>
        <end position="492"/>
    </location>
</feature>
<feature type="transmembrane region" description="Helical" evidence="2">
    <location>
        <begin position="290"/>
        <end position="311"/>
    </location>
</feature>
<feature type="transmembrane region" description="Helical" evidence="2">
    <location>
        <begin position="415"/>
        <end position="433"/>
    </location>
</feature>
<dbReference type="Pfam" id="PF10101">
    <property type="entry name" value="DUF2339"/>
    <property type="match status" value="1"/>
</dbReference>
<feature type="transmembrane region" description="Helical" evidence="2">
    <location>
        <begin position="712"/>
        <end position="733"/>
    </location>
</feature>
<feature type="transmembrane region" description="Helical" evidence="2">
    <location>
        <begin position="622"/>
        <end position="639"/>
    </location>
</feature>
<feature type="transmembrane region" description="Helical" evidence="2">
    <location>
        <begin position="266"/>
        <end position="284"/>
    </location>
</feature>
<organism evidence="3 4">
    <name type="scientific">Roseinatronobacter alkalisoli</name>
    <dbReference type="NCBI Taxonomy" id="3028235"/>
    <lineage>
        <taxon>Bacteria</taxon>
        <taxon>Pseudomonadati</taxon>
        <taxon>Pseudomonadota</taxon>
        <taxon>Alphaproteobacteria</taxon>
        <taxon>Rhodobacterales</taxon>
        <taxon>Paracoccaceae</taxon>
        <taxon>Roseinatronobacter</taxon>
    </lineage>
</organism>
<dbReference type="Proteomes" id="UP001431784">
    <property type="component" value="Unassembled WGS sequence"/>
</dbReference>
<feature type="region of interest" description="Disordered" evidence="1">
    <location>
        <begin position="44"/>
        <end position="90"/>
    </location>
</feature>
<feature type="compositionally biased region" description="Basic and acidic residues" evidence="1">
    <location>
        <begin position="59"/>
        <end position="77"/>
    </location>
</feature>
<comment type="caution">
    <text evidence="3">The sequence shown here is derived from an EMBL/GenBank/DDBJ whole genome shotgun (WGS) entry which is preliminary data.</text>
</comment>
<dbReference type="PANTHER" id="PTHR38434:SF1">
    <property type="entry name" value="BLL2549 PROTEIN"/>
    <property type="match status" value="1"/>
</dbReference>
<dbReference type="RefSeq" id="WP_274350762.1">
    <property type="nucleotide sequence ID" value="NZ_JAQZSM010000002.1"/>
</dbReference>
<feature type="transmembrane region" description="Helical" evidence="2">
    <location>
        <begin position="585"/>
        <end position="602"/>
    </location>
</feature>
<feature type="transmembrane region" description="Helical" evidence="2">
    <location>
        <begin position="678"/>
        <end position="700"/>
    </location>
</feature>
<proteinExistence type="predicted"/>
<feature type="transmembrane region" description="Helical" evidence="2">
    <location>
        <begin position="332"/>
        <end position="351"/>
    </location>
</feature>
<keyword evidence="4" id="KW-1185">Reference proteome</keyword>
<evidence type="ECO:0000256" key="2">
    <source>
        <dbReference type="SAM" id="Phobius"/>
    </source>
</evidence>
<feature type="transmembrane region" description="Helical" evidence="2">
    <location>
        <begin position="777"/>
        <end position="797"/>
    </location>
</feature>
<dbReference type="PANTHER" id="PTHR38434">
    <property type="entry name" value="BLL2549 PROTEIN"/>
    <property type="match status" value="1"/>
</dbReference>
<feature type="transmembrane region" description="Helical" evidence="2">
    <location>
        <begin position="645"/>
        <end position="662"/>
    </location>
</feature>
<feature type="transmembrane region" description="Helical" evidence="2">
    <location>
        <begin position="168"/>
        <end position="189"/>
    </location>
</feature>
<dbReference type="InterPro" id="IPR014600">
    <property type="entry name" value="UCP035905_mem"/>
</dbReference>
<reference evidence="3" key="1">
    <citation type="submission" date="2023-02" db="EMBL/GenBank/DDBJ databases">
        <title>Description of Roseinatronobacter alkalisoli sp. nov., an alkaliphilic bacerium isolated from soda soil.</title>
        <authorList>
            <person name="Wei W."/>
        </authorList>
    </citation>
    <scope>NUCLEOTIDE SEQUENCE</scope>
    <source>
        <strain evidence="3">HJB301</strain>
    </source>
</reference>
<sequence length="866" mass="90187">MDFLGFLLGAGAFWLVLAARARITRLEHEVVALRQALPHAGALAESPPEAAADAYDTAETPRAKSQRDNAMDADPRPADATPEHPAPAPKRVESALARLGPWLRDHWIYPTAGAALVLSGIFLVQYAVETGLLTPQARVILALLLGAALAAGGEWLRHRPLAGQSLPATLTGAGLVIAMAAVLAALHLYEMIAPATALVALALLSLGAIALGWLHGPMLSALGLVAGTGVPFVLGGGGPPPPVLFGYFALLALAGMGIDAKRRWGWVTWLALAGPLAAMVLWRLAGADALGFAIAVLVVAGAAMTLPFGYIAPLVEGPRALGRETPVQGVRASFAASAVAAIGLALLVPGMAGPAGLALLAALIAIWCARAPALADQMLLPVLAFPLWIVWQAVTYGPVFGAFNALRPPESAMPLQVSQILVLSVLAGLAMIWRGEADAPGRHAPFTLAGLALPGAAIVALETMWLPATMLGSYIWALHAMALAAMATALALRYGLHDRGQGPRLGAAAAAAFALVALGLMLMLGQSALTIALAVLMVAAGAMDRRFDIPALGAFQILASMTLIWRLVLAPGLDWHLDDAAMPEMLASLVATLGGPLLALWLTQPLRDDPLRRHARLVSETGLMASVAIAFAILIARVLPEQTGLHAQLGLHASVLIALAWVQIRRAALPVLPQVRRGLAWVFGLIAGVSLFCAAVYPASPVFGDWPFVSLVAGWPVLNDLILAYLLPAVLLVTLAGWRWLWVAGCGLGALWVATVIRHLWQGTYMQLSRGIEQGELYAYTFALLVAGAALLARALLTARADLRKLGLLLAGLAAAKAFLIDAGELDGLLRVGAFLALGLTLAGLAWLNGWAVAREGNSTPNATNA</sequence>
<feature type="transmembrane region" description="Helical" evidence="2">
    <location>
        <begin position="504"/>
        <end position="522"/>
    </location>
</feature>
<feature type="transmembrane region" description="Helical" evidence="2">
    <location>
        <begin position="382"/>
        <end position="403"/>
    </location>
</feature>
<feature type="compositionally biased region" description="Low complexity" evidence="1">
    <location>
        <begin position="47"/>
        <end position="58"/>
    </location>
</feature>
<accession>A0ABT5T507</accession>
<feature type="transmembrane region" description="Helical" evidence="2">
    <location>
        <begin position="829"/>
        <end position="848"/>
    </location>
</feature>
<protein>
    <submittedName>
        <fullName evidence="3">DUF2339 domain-containing protein</fullName>
    </submittedName>
</protein>
<gene>
    <name evidence="3" type="ORF">PUT78_03690</name>
</gene>
<feature type="transmembrane region" description="Helical" evidence="2">
    <location>
        <begin position="139"/>
        <end position="156"/>
    </location>
</feature>
<feature type="transmembrane region" description="Helical" evidence="2">
    <location>
        <begin position="551"/>
        <end position="573"/>
    </location>
</feature>
<keyword evidence="2" id="KW-1133">Transmembrane helix</keyword>
<keyword evidence="2" id="KW-0472">Membrane</keyword>
<evidence type="ECO:0000313" key="4">
    <source>
        <dbReference type="Proteomes" id="UP001431784"/>
    </source>
</evidence>
<feature type="transmembrane region" description="Helical" evidence="2">
    <location>
        <begin position="806"/>
        <end position="823"/>
    </location>
</feature>
<evidence type="ECO:0000256" key="1">
    <source>
        <dbReference type="SAM" id="MobiDB-lite"/>
    </source>
</evidence>
<name>A0ABT5T507_9RHOB</name>
<keyword evidence="2" id="KW-0812">Transmembrane</keyword>
<dbReference type="PIRSF" id="PIRSF035905">
    <property type="entry name" value="UCP035905_mp"/>
    <property type="match status" value="1"/>
</dbReference>
<feature type="transmembrane region" description="Helical" evidence="2">
    <location>
        <begin position="445"/>
        <end position="468"/>
    </location>
</feature>
<feature type="transmembrane region" description="Helical" evidence="2">
    <location>
        <begin position="107"/>
        <end position="127"/>
    </location>
</feature>
<evidence type="ECO:0000313" key="3">
    <source>
        <dbReference type="EMBL" id="MDD7970193.1"/>
    </source>
</evidence>
<feature type="transmembrane region" description="Helical" evidence="2">
    <location>
        <begin position="196"/>
        <end position="214"/>
    </location>
</feature>
<dbReference type="InterPro" id="IPR019286">
    <property type="entry name" value="DUF2339_TM"/>
</dbReference>
<feature type="transmembrane region" description="Helical" evidence="2">
    <location>
        <begin position="740"/>
        <end position="757"/>
    </location>
</feature>